<dbReference type="EC" id="3.6.3.-" evidence="13"/>
<dbReference type="Pfam" id="PF00005">
    <property type="entry name" value="ABC_tran"/>
    <property type="match status" value="1"/>
</dbReference>
<sequence>MRRHTFGFVFQGYNLLARLSARANVALPAIYAGMAAGSRNARAALLLERLGLGDRLDHRPTQLSGGQQQRVGIARALINGGRVILADEPTGALDSRTSREILALFRTLCEEGHTVVIVTHDSTVAAAADRVIEIADGRIVAAHTLRAPATPPKRPAPQRGGAPSRIRQGYDAVGNAAHTIVLHRLRNLLTVLGIVVGIASVVLAVAMGEGSQREVMSNLAGLGSNVIALYPSRGQDGLTLRQTETLTPVDVERLAALPFVNGATPAEQQHLLLRFGGRSTQVTLYGVAPSFFRILPMPVLAGHTFGDEALEQGRMEVLIDTRTREALFARHEEPLGAVILAGDVPLKIVGIVQPAISSRYGLQPFAALPYSTFLKRVAGKRSLQSVLLQISESVDHAVGIAAVRKLLETWHGRRDFEIFDSEEIRAAFLRTRRVFGLLIFAVAGTALAVASVGVMNMMLVAVAERTREIGLLMALGARRSDVMMQFLVEAVVICGAGGVFGIGAAFVVGYAVRALGAPVAMAFGWDTVAAAVVSASLAGITAGVLPACRAARIDPVDALAR</sequence>
<keyword evidence="9 11" id="KW-0472">Membrane</keyword>
<dbReference type="GO" id="GO:0005524">
    <property type="term" value="F:ATP binding"/>
    <property type="evidence" value="ECO:0007669"/>
    <property type="project" value="UniProtKB-KW"/>
</dbReference>
<evidence type="ECO:0000256" key="4">
    <source>
        <dbReference type="ARBA" id="ARBA00022692"/>
    </source>
</evidence>
<name>A0AA40S605_9HYPH</name>
<evidence type="ECO:0000256" key="6">
    <source>
        <dbReference type="ARBA" id="ARBA00022840"/>
    </source>
</evidence>
<evidence type="ECO:0000256" key="8">
    <source>
        <dbReference type="ARBA" id="ARBA00022989"/>
    </source>
</evidence>
<keyword evidence="13" id="KW-0378">Hydrolase</keyword>
<feature type="transmembrane region" description="Helical" evidence="11">
    <location>
        <begin position="523"/>
        <end position="545"/>
    </location>
</feature>
<dbReference type="Pfam" id="PF02687">
    <property type="entry name" value="FtsX"/>
    <property type="match status" value="1"/>
</dbReference>
<keyword evidence="7" id="KW-1278">Translocase</keyword>
<keyword evidence="10" id="KW-0046">Antibiotic resistance</keyword>
<dbReference type="Gene3D" id="3.40.50.300">
    <property type="entry name" value="P-loop containing nucleotide triphosphate hydrolases"/>
    <property type="match status" value="1"/>
</dbReference>
<dbReference type="InterPro" id="IPR017871">
    <property type="entry name" value="ABC_transporter-like_CS"/>
</dbReference>
<feature type="transmembrane region" description="Helical" evidence="11">
    <location>
        <begin position="188"/>
        <end position="208"/>
    </location>
</feature>
<protein>
    <submittedName>
        <fullName evidence="13">Macrolide transport system ATP-binding/permease protein</fullName>
        <ecNumber evidence="13">3.6.3.-</ecNumber>
    </submittedName>
</protein>
<dbReference type="PANTHER" id="PTHR30572">
    <property type="entry name" value="MEMBRANE COMPONENT OF TRANSPORTER-RELATED"/>
    <property type="match status" value="1"/>
</dbReference>
<keyword evidence="6 13" id="KW-0067">ATP-binding</keyword>
<evidence type="ECO:0000313" key="13">
    <source>
        <dbReference type="EMBL" id="MBA8915236.1"/>
    </source>
</evidence>
<dbReference type="GO" id="GO:0046677">
    <property type="term" value="P:response to antibiotic"/>
    <property type="evidence" value="ECO:0007669"/>
    <property type="project" value="UniProtKB-KW"/>
</dbReference>
<dbReference type="InterPro" id="IPR003439">
    <property type="entry name" value="ABC_transporter-like_ATP-bd"/>
</dbReference>
<dbReference type="GO" id="GO:0005886">
    <property type="term" value="C:plasma membrane"/>
    <property type="evidence" value="ECO:0007669"/>
    <property type="project" value="UniProtKB-SubCell"/>
</dbReference>
<dbReference type="GO" id="GO:0022857">
    <property type="term" value="F:transmembrane transporter activity"/>
    <property type="evidence" value="ECO:0007669"/>
    <property type="project" value="TreeGrafter"/>
</dbReference>
<dbReference type="Proteomes" id="UP000543554">
    <property type="component" value="Unassembled WGS sequence"/>
</dbReference>
<evidence type="ECO:0000256" key="3">
    <source>
        <dbReference type="ARBA" id="ARBA00022475"/>
    </source>
</evidence>
<evidence type="ECO:0000256" key="10">
    <source>
        <dbReference type="ARBA" id="ARBA00023251"/>
    </source>
</evidence>
<feature type="transmembrane region" description="Helical" evidence="11">
    <location>
        <begin position="434"/>
        <end position="463"/>
    </location>
</feature>
<accession>A0AA40S605</accession>
<evidence type="ECO:0000259" key="12">
    <source>
        <dbReference type="PROSITE" id="PS50893"/>
    </source>
</evidence>
<evidence type="ECO:0000256" key="2">
    <source>
        <dbReference type="ARBA" id="ARBA00005417"/>
    </source>
</evidence>
<gene>
    <name evidence="13" type="ORF">HNR51_004336</name>
</gene>
<evidence type="ECO:0000256" key="1">
    <source>
        <dbReference type="ARBA" id="ARBA00004651"/>
    </source>
</evidence>
<evidence type="ECO:0000313" key="14">
    <source>
        <dbReference type="Proteomes" id="UP000543554"/>
    </source>
</evidence>
<proteinExistence type="inferred from homology"/>
<comment type="subcellular location">
    <subcellularLocation>
        <location evidence="1">Cell membrane</location>
        <topology evidence="1">Multi-pass membrane protein</topology>
    </subcellularLocation>
</comment>
<keyword evidence="8 11" id="KW-1133">Transmembrane helix</keyword>
<dbReference type="PROSITE" id="PS00211">
    <property type="entry name" value="ABC_TRANSPORTER_1"/>
    <property type="match status" value="1"/>
</dbReference>
<comment type="caution">
    <text evidence="13">The sequence shown here is derived from an EMBL/GenBank/DDBJ whole genome shotgun (WGS) entry which is preliminary data.</text>
</comment>
<dbReference type="InterPro" id="IPR027417">
    <property type="entry name" value="P-loop_NTPase"/>
</dbReference>
<comment type="similarity">
    <text evidence="2">Belongs to the ABC transporter superfamily.</text>
</comment>
<evidence type="ECO:0000256" key="7">
    <source>
        <dbReference type="ARBA" id="ARBA00022967"/>
    </source>
</evidence>
<dbReference type="EMBL" id="JACJIB010000008">
    <property type="protein sequence ID" value="MBA8915236.1"/>
    <property type="molecule type" value="Genomic_DNA"/>
</dbReference>
<dbReference type="InterPro" id="IPR025857">
    <property type="entry name" value="MacB_PCD"/>
</dbReference>
<dbReference type="AlphaFoldDB" id="A0AA40S605"/>
<dbReference type="Pfam" id="PF12704">
    <property type="entry name" value="MacB_PCD"/>
    <property type="match status" value="1"/>
</dbReference>
<keyword evidence="5" id="KW-0547">Nucleotide-binding</keyword>
<keyword evidence="3" id="KW-1003">Cell membrane</keyword>
<dbReference type="GO" id="GO:0016887">
    <property type="term" value="F:ATP hydrolysis activity"/>
    <property type="evidence" value="ECO:0007669"/>
    <property type="project" value="InterPro"/>
</dbReference>
<dbReference type="SUPFAM" id="SSF52540">
    <property type="entry name" value="P-loop containing nucleoside triphosphate hydrolases"/>
    <property type="match status" value="1"/>
</dbReference>
<evidence type="ECO:0000256" key="11">
    <source>
        <dbReference type="SAM" id="Phobius"/>
    </source>
</evidence>
<reference evidence="13 14" key="1">
    <citation type="submission" date="2020-08" db="EMBL/GenBank/DDBJ databases">
        <title>Genomic Encyclopedia of Type Strains, Phase IV (KMG-IV): sequencing the most valuable type-strain genomes for metagenomic binning, comparative biology and taxonomic classification.</title>
        <authorList>
            <person name="Goeker M."/>
        </authorList>
    </citation>
    <scope>NUCLEOTIDE SEQUENCE [LARGE SCALE GENOMIC DNA]</scope>
    <source>
        <strain evidence="13 14">DSM 11490</strain>
    </source>
</reference>
<dbReference type="PROSITE" id="PS50893">
    <property type="entry name" value="ABC_TRANSPORTER_2"/>
    <property type="match status" value="1"/>
</dbReference>
<dbReference type="InterPro" id="IPR003838">
    <property type="entry name" value="ABC3_permease_C"/>
</dbReference>
<feature type="domain" description="ABC transporter" evidence="12">
    <location>
        <begin position="1"/>
        <end position="161"/>
    </location>
</feature>
<dbReference type="InterPro" id="IPR050250">
    <property type="entry name" value="Macrolide_Exporter_MacB"/>
</dbReference>
<evidence type="ECO:0000256" key="9">
    <source>
        <dbReference type="ARBA" id="ARBA00023136"/>
    </source>
</evidence>
<keyword evidence="4 11" id="KW-0812">Transmembrane</keyword>
<evidence type="ECO:0000256" key="5">
    <source>
        <dbReference type="ARBA" id="ARBA00022741"/>
    </source>
</evidence>
<keyword evidence="14" id="KW-1185">Reference proteome</keyword>
<feature type="transmembrane region" description="Helical" evidence="11">
    <location>
        <begin position="484"/>
        <end position="511"/>
    </location>
</feature>
<organism evidence="13 14">
    <name type="scientific">Methylorubrum thiocyanatum</name>
    <dbReference type="NCBI Taxonomy" id="47958"/>
    <lineage>
        <taxon>Bacteria</taxon>
        <taxon>Pseudomonadati</taxon>
        <taxon>Pseudomonadota</taxon>
        <taxon>Alphaproteobacteria</taxon>
        <taxon>Hyphomicrobiales</taxon>
        <taxon>Methylobacteriaceae</taxon>
        <taxon>Methylorubrum</taxon>
    </lineage>
</organism>
<dbReference type="PANTHER" id="PTHR30572:SF14">
    <property type="entry name" value="MACROLIDE EXPORT ATP-BINDING_PERMEASE PROTEIN MACB"/>
    <property type="match status" value="1"/>
</dbReference>